<protein>
    <submittedName>
        <fullName evidence="1">Uncharacterized protein</fullName>
    </submittedName>
</protein>
<name>X1P9M2_9ZZZZ</name>
<dbReference type="AlphaFoldDB" id="X1P9M2"/>
<dbReference type="EMBL" id="BARV01030248">
    <property type="protein sequence ID" value="GAI39171.1"/>
    <property type="molecule type" value="Genomic_DNA"/>
</dbReference>
<gene>
    <name evidence="1" type="ORF">S06H3_48074</name>
</gene>
<reference evidence="1" key="1">
    <citation type="journal article" date="2014" name="Front. Microbiol.">
        <title>High frequency of phylogenetically diverse reductive dehalogenase-homologous genes in deep subseafloor sedimentary metagenomes.</title>
        <authorList>
            <person name="Kawai M."/>
            <person name="Futagami T."/>
            <person name="Toyoda A."/>
            <person name="Takaki Y."/>
            <person name="Nishi S."/>
            <person name="Hori S."/>
            <person name="Arai W."/>
            <person name="Tsubouchi T."/>
            <person name="Morono Y."/>
            <person name="Uchiyama I."/>
            <person name="Ito T."/>
            <person name="Fujiyama A."/>
            <person name="Inagaki F."/>
            <person name="Takami H."/>
        </authorList>
    </citation>
    <scope>NUCLEOTIDE SEQUENCE</scope>
    <source>
        <strain evidence="1">Expedition CK06-06</strain>
    </source>
</reference>
<comment type="caution">
    <text evidence="1">The sequence shown here is derived from an EMBL/GenBank/DDBJ whole genome shotgun (WGS) entry which is preliminary data.</text>
</comment>
<accession>X1P9M2</accession>
<organism evidence="1">
    <name type="scientific">marine sediment metagenome</name>
    <dbReference type="NCBI Taxonomy" id="412755"/>
    <lineage>
        <taxon>unclassified sequences</taxon>
        <taxon>metagenomes</taxon>
        <taxon>ecological metagenomes</taxon>
    </lineage>
</organism>
<sequence>MEVLELAQLHKDWIAEAEAAIRAVEPSASAVVDAVRAYAVLGQPGSISARLADGTEWLIDDKTVRQFTAEELANREQTHAAWANS</sequence>
<evidence type="ECO:0000313" key="1">
    <source>
        <dbReference type="EMBL" id="GAI39171.1"/>
    </source>
</evidence>
<proteinExistence type="predicted"/>